<accession>A0A8J3UDM1</accession>
<proteinExistence type="predicted"/>
<gene>
    <name evidence="1" type="ORF">Pph01_85570</name>
</gene>
<sequence>MMRGPMMRASDSGKLFLLFGALMHTLGLHLEEDLSGGCGDGGQVNGPLDALRRRVTEWVLVVVVHSTSFLIGV</sequence>
<evidence type="ECO:0000313" key="1">
    <source>
        <dbReference type="EMBL" id="GII43554.1"/>
    </source>
</evidence>
<protein>
    <submittedName>
        <fullName evidence="1">Uncharacterized protein</fullName>
    </submittedName>
</protein>
<dbReference type="AlphaFoldDB" id="A0A8J3UDM1"/>
<name>A0A8J3UDM1_9ACTN</name>
<comment type="caution">
    <text evidence="1">The sequence shown here is derived from an EMBL/GenBank/DDBJ whole genome shotgun (WGS) entry which is preliminary data.</text>
</comment>
<evidence type="ECO:0000313" key="2">
    <source>
        <dbReference type="Proteomes" id="UP000622547"/>
    </source>
</evidence>
<dbReference type="Proteomes" id="UP000622547">
    <property type="component" value="Unassembled WGS sequence"/>
</dbReference>
<organism evidence="1 2">
    <name type="scientific">Planotetraspora phitsanulokensis</name>
    <dbReference type="NCBI Taxonomy" id="575192"/>
    <lineage>
        <taxon>Bacteria</taxon>
        <taxon>Bacillati</taxon>
        <taxon>Actinomycetota</taxon>
        <taxon>Actinomycetes</taxon>
        <taxon>Streptosporangiales</taxon>
        <taxon>Streptosporangiaceae</taxon>
        <taxon>Planotetraspora</taxon>
    </lineage>
</organism>
<reference evidence="1 2" key="1">
    <citation type="submission" date="2021-01" db="EMBL/GenBank/DDBJ databases">
        <title>Whole genome shotgun sequence of Planotetraspora phitsanulokensis NBRC 104273.</title>
        <authorList>
            <person name="Komaki H."/>
            <person name="Tamura T."/>
        </authorList>
    </citation>
    <scope>NUCLEOTIDE SEQUENCE [LARGE SCALE GENOMIC DNA]</scope>
    <source>
        <strain evidence="1 2">NBRC 104273</strain>
    </source>
</reference>
<keyword evidence="2" id="KW-1185">Reference proteome</keyword>
<dbReference type="EMBL" id="BOOP01000069">
    <property type="protein sequence ID" value="GII43554.1"/>
    <property type="molecule type" value="Genomic_DNA"/>
</dbReference>